<feature type="non-terminal residue" evidence="1">
    <location>
        <position position="115"/>
    </location>
</feature>
<gene>
    <name evidence="1" type="ORF">SPARVUS_LOCUS9306607</name>
</gene>
<protein>
    <submittedName>
        <fullName evidence="1">Uncharacterized protein</fullName>
    </submittedName>
</protein>
<evidence type="ECO:0000313" key="1">
    <source>
        <dbReference type="EMBL" id="CAI9580507.1"/>
    </source>
</evidence>
<feature type="non-terminal residue" evidence="1">
    <location>
        <position position="1"/>
    </location>
</feature>
<organism evidence="1 2">
    <name type="scientific">Staurois parvus</name>
    <dbReference type="NCBI Taxonomy" id="386267"/>
    <lineage>
        <taxon>Eukaryota</taxon>
        <taxon>Metazoa</taxon>
        <taxon>Chordata</taxon>
        <taxon>Craniata</taxon>
        <taxon>Vertebrata</taxon>
        <taxon>Euteleostomi</taxon>
        <taxon>Amphibia</taxon>
        <taxon>Batrachia</taxon>
        <taxon>Anura</taxon>
        <taxon>Neobatrachia</taxon>
        <taxon>Ranoidea</taxon>
        <taxon>Ranidae</taxon>
        <taxon>Staurois</taxon>
    </lineage>
</organism>
<dbReference type="EMBL" id="CATNWA010015193">
    <property type="protein sequence ID" value="CAI9580507.1"/>
    <property type="molecule type" value="Genomic_DNA"/>
</dbReference>
<proteinExistence type="predicted"/>
<keyword evidence="2" id="KW-1185">Reference proteome</keyword>
<reference evidence="1" key="1">
    <citation type="submission" date="2023-05" db="EMBL/GenBank/DDBJ databases">
        <authorList>
            <person name="Stuckert A."/>
        </authorList>
    </citation>
    <scope>NUCLEOTIDE SEQUENCE</scope>
</reference>
<sequence length="115" mass="13042">VSPNPAFTISGLPRPCIHYIWSPRTLHSLYLVSPDPAFTISGLPRPCIHYIWSSRTLHSLYLVSLDPAFTISGLPHYTEHGNALSQEKNKTFLAIYTKLSMCRVTPHDMSYQEIK</sequence>
<name>A0ABN9EAL2_9NEOB</name>
<comment type="caution">
    <text evidence="1">The sequence shown here is derived from an EMBL/GenBank/DDBJ whole genome shotgun (WGS) entry which is preliminary data.</text>
</comment>
<accession>A0ABN9EAL2</accession>
<dbReference type="Proteomes" id="UP001162483">
    <property type="component" value="Unassembled WGS sequence"/>
</dbReference>
<evidence type="ECO:0000313" key="2">
    <source>
        <dbReference type="Proteomes" id="UP001162483"/>
    </source>
</evidence>